<evidence type="ECO:0000313" key="2">
    <source>
        <dbReference type="Proteomes" id="UP000321662"/>
    </source>
</evidence>
<dbReference type="Proteomes" id="UP000321662">
    <property type="component" value="Unassembled WGS sequence"/>
</dbReference>
<proteinExistence type="predicted"/>
<dbReference type="AlphaFoldDB" id="A0A511B344"/>
<comment type="caution">
    <text evidence="1">The sequence shown here is derived from an EMBL/GenBank/DDBJ whole genome shotgun (WGS) entry which is preliminary data.</text>
</comment>
<dbReference type="OrthoDB" id="3010342at2"/>
<organism evidence="1 2">
    <name type="scientific">Alkalibacterium kapii</name>
    <dbReference type="NCBI Taxonomy" id="426704"/>
    <lineage>
        <taxon>Bacteria</taxon>
        <taxon>Bacillati</taxon>
        <taxon>Bacillota</taxon>
        <taxon>Bacilli</taxon>
        <taxon>Lactobacillales</taxon>
        <taxon>Carnobacteriaceae</taxon>
        <taxon>Alkalibacterium</taxon>
    </lineage>
</organism>
<reference evidence="1 2" key="1">
    <citation type="submission" date="2019-07" db="EMBL/GenBank/DDBJ databases">
        <title>Whole genome shotgun sequence of Alkalibacterium kapii NBRC 103247.</title>
        <authorList>
            <person name="Hosoyama A."/>
            <person name="Uohara A."/>
            <person name="Ohji S."/>
            <person name="Ichikawa N."/>
        </authorList>
    </citation>
    <scope>NUCLEOTIDE SEQUENCE [LARGE SCALE GENOMIC DNA]</scope>
    <source>
        <strain evidence="1 2">NBRC 103247</strain>
    </source>
</reference>
<accession>A0A511B344</accession>
<protein>
    <submittedName>
        <fullName evidence="1">Uncharacterized protein</fullName>
    </submittedName>
</protein>
<keyword evidence="2" id="KW-1185">Reference proteome</keyword>
<evidence type="ECO:0000313" key="1">
    <source>
        <dbReference type="EMBL" id="GEK92227.1"/>
    </source>
</evidence>
<sequence>MSEMVRVNTRVSADMNSWLDSETEKTGIPKSTQIMIALEQYKTQKEAMKTMQEILALAKEKGDTETLNKMAPLFQQIK</sequence>
<gene>
    <name evidence="1" type="ORF">AKA01nite_18490</name>
</gene>
<dbReference type="EMBL" id="BJUY01000054">
    <property type="protein sequence ID" value="GEK92227.1"/>
    <property type="molecule type" value="Genomic_DNA"/>
</dbReference>
<name>A0A511B344_9LACT</name>